<evidence type="ECO:0000256" key="5">
    <source>
        <dbReference type="ARBA" id="ARBA00022723"/>
    </source>
</evidence>
<evidence type="ECO:0000256" key="3">
    <source>
        <dbReference type="ARBA" id="ARBA00006958"/>
    </source>
</evidence>
<dbReference type="AlphaFoldDB" id="A0A1B6JIQ5"/>
<dbReference type="EMBL" id="GECU01008631">
    <property type="protein sequence ID" value="JAS99075.1"/>
    <property type="molecule type" value="Transcribed_RNA"/>
</dbReference>
<evidence type="ECO:0000313" key="9">
    <source>
        <dbReference type="EMBL" id="JAS99075.1"/>
    </source>
</evidence>
<name>A0A1B6JIQ5_9HEMI</name>
<comment type="cofactor">
    <cofactor evidence="1">
        <name>a divalent metal cation</name>
        <dbReference type="ChEBI" id="CHEBI:60240"/>
    </cofactor>
</comment>
<proteinExistence type="inferred from homology"/>
<evidence type="ECO:0000256" key="1">
    <source>
        <dbReference type="ARBA" id="ARBA00001968"/>
    </source>
</evidence>
<comment type="subcellular location">
    <subcellularLocation>
        <location evidence="2">Nucleus</location>
    </subcellularLocation>
</comment>
<dbReference type="InterPro" id="IPR045249">
    <property type="entry name" value="HARBI1-like"/>
</dbReference>
<comment type="similarity">
    <text evidence="3">Belongs to the HARBI1 family.</text>
</comment>
<feature type="domain" description="DDE Tnp4" evidence="8">
    <location>
        <begin position="33"/>
        <end position="196"/>
    </location>
</feature>
<sequence>MNCFQVPNTAEEWKQIAQEYGEKWNFPNCLGSMDGKHIAITPPPGSGSYFYNYKGFHSQVLFCIASANYEIIYFHFGVNGRVSDGGVLKETDFNKKLTDKSLNLPEEGIVDGEALPYVFIADDAFPLTEVIMKPFSYRVANKPRKVYNYRLSRARRMVESVFGILAERFQVLQKPITFIDLKKVNSVVVACCYLHNYLRRTIPQRYSPKDWLDLDDDEVGVSKPGPRTSDHMALQVRQTDRPMASAKEVRNKFVHYFSNKGKVEWQDRYIS</sequence>
<dbReference type="Pfam" id="PF13359">
    <property type="entry name" value="DDE_Tnp_4"/>
    <property type="match status" value="1"/>
</dbReference>
<keyword evidence="7" id="KW-0539">Nucleus</keyword>
<keyword evidence="4" id="KW-0540">Nuclease</keyword>
<evidence type="ECO:0000259" key="8">
    <source>
        <dbReference type="Pfam" id="PF13359"/>
    </source>
</evidence>
<gene>
    <name evidence="9" type="ORF">g.4763</name>
</gene>
<dbReference type="GO" id="GO:0046872">
    <property type="term" value="F:metal ion binding"/>
    <property type="evidence" value="ECO:0007669"/>
    <property type="project" value="UniProtKB-KW"/>
</dbReference>
<evidence type="ECO:0000256" key="2">
    <source>
        <dbReference type="ARBA" id="ARBA00004123"/>
    </source>
</evidence>
<dbReference type="GO" id="GO:0005634">
    <property type="term" value="C:nucleus"/>
    <property type="evidence" value="ECO:0007669"/>
    <property type="project" value="UniProtKB-SubCell"/>
</dbReference>
<protein>
    <recommendedName>
        <fullName evidence="8">DDE Tnp4 domain-containing protein</fullName>
    </recommendedName>
</protein>
<dbReference type="GO" id="GO:0004518">
    <property type="term" value="F:nuclease activity"/>
    <property type="evidence" value="ECO:0007669"/>
    <property type="project" value="UniProtKB-KW"/>
</dbReference>
<evidence type="ECO:0000256" key="7">
    <source>
        <dbReference type="ARBA" id="ARBA00023242"/>
    </source>
</evidence>
<dbReference type="PANTHER" id="PTHR22930:SF269">
    <property type="entry name" value="NUCLEASE HARBI1-LIKE PROTEIN"/>
    <property type="match status" value="1"/>
</dbReference>
<keyword evidence="5" id="KW-0479">Metal-binding</keyword>
<dbReference type="PANTHER" id="PTHR22930">
    <property type="match status" value="1"/>
</dbReference>
<evidence type="ECO:0000256" key="6">
    <source>
        <dbReference type="ARBA" id="ARBA00022801"/>
    </source>
</evidence>
<reference evidence="9" key="1">
    <citation type="submission" date="2015-11" db="EMBL/GenBank/DDBJ databases">
        <title>De novo transcriptome assembly of four potential Pierce s Disease insect vectors from Arizona vineyards.</title>
        <authorList>
            <person name="Tassone E.E."/>
        </authorList>
    </citation>
    <scope>NUCLEOTIDE SEQUENCE</scope>
</reference>
<organism evidence="9">
    <name type="scientific">Homalodisca liturata</name>
    <dbReference type="NCBI Taxonomy" id="320908"/>
    <lineage>
        <taxon>Eukaryota</taxon>
        <taxon>Metazoa</taxon>
        <taxon>Ecdysozoa</taxon>
        <taxon>Arthropoda</taxon>
        <taxon>Hexapoda</taxon>
        <taxon>Insecta</taxon>
        <taxon>Pterygota</taxon>
        <taxon>Neoptera</taxon>
        <taxon>Paraneoptera</taxon>
        <taxon>Hemiptera</taxon>
        <taxon>Auchenorrhyncha</taxon>
        <taxon>Membracoidea</taxon>
        <taxon>Cicadellidae</taxon>
        <taxon>Cicadellinae</taxon>
        <taxon>Proconiini</taxon>
        <taxon>Homalodisca</taxon>
    </lineage>
</organism>
<evidence type="ECO:0000256" key="4">
    <source>
        <dbReference type="ARBA" id="ARBA00022722"/>
    </source>
</evidence>
<accession>A0A1B6JIQ5</accession>
<dbReference type="InterPro" id="IPR027806">
    <property type="entry name" value="HARBI1_dom"/>
</dbReference>
<dbReference type="GO" id="GO:0016787">
    <property type="term" value="F:hydrolase activity"/>
    <property type="evidence" value="ECO:0007669"/>
    <property type="project" value="UniProtKB-KW"/>
</dbReference>
<keyword evidence="6" id="KW-0378">Hydrolase</keyword>